<dbReference type="InterPro" id="IPR056464">
    <property type="entry name" value="DotM_C"/>
</dbReference>
<dbReference type="EMBL" id="JAESVB010000013">
    <property type="protein sequence ID" value="MCB8877451.1"/>
    <property type="molecule type" value="Genomic_DNA"/>
</dbReference>
<feature type="transmembrane region" description="Helical" evidence="1">
    <location>
        <begin position="99"/>
        <end position="120"/>
    </location>
</feature>
<organism evidence="3 4">
    <name type="scientific">Acidisoma silvae</name>
    <dbReference type="NCBI Taxonomy" id="2802396"/>
    <lineage>
        <taxon>Bacteria</taxon>
        <taxon>Pseudomonadati</taxon>
        <taxon>Pseudomonadota</taxon>
        <taxon>Alphaproteobacteria</taxon>
        <taxon>Acetobacterales</taxon>
        <taxon>Acidocellaceae</taxon>
        <taxon>Acidisoma</taxon>
    </lineage>
</organism>
<dbReference type="AlphaFoldDB" id="A0A963YV66"/>
<sequence>MMQPQHGGGGGRSSWPSSDDTAIFNLIIILVGIGVGGYLLWTNYHATISSGVMAMVHTEIGWLDQITGRFRVADQQMMNSDPSGVTLADLYGILHATGAFVRIPAAAFMGILAFFCFILAAPSRFKRAFDVEGLIREQALRFPGVRAFVRRKLSLVRLDEKAPRPADYALTPGEWLDRFVCKAGVPFDDRRAFDALSVQLGPTWKGVSNATPIVRILFAAFALHMAERRDDAVSMLGEISTALDANRKEGGSGPSASLSVPATTLRRVDELLRDTRWYEEAVKVASRHAFTAPALMAVLNHARLRAGVLAPAQFAWTKLIDRPLWYALHSLGFESEGLGRYAHPNARVEAAGARDHWATERAAGRPIPWPSIARAIDALRQAHAQRAQSTEI</sequence>
<reference evidence="3" key="2">
    <citation type="submission" date="2021-01" db="EMBL/GenBank/DDBJ databases">
        <authorList>
            <person name="Mieszkin S."/>
            <person name="Pouder E."/>
            <person name="Alain K."/>
        </authorList>
    </citation>
    <scope>NUCLEOTIDE SEQUENCE</scope>
    <source>
        <strain evidence="3">HW T2.11</strain>
    </source>
</reference>
<gene>
    <name evidence="3" type="ORF">ASILVAE211_19815</name>
</gene>
<dbReference type="Proteomes" id="UP000708298">
    <property type="component" value="Unassembled WGS sequence"/>
</dbReference>
<proteinExistence type="predicted"/>
<dbReference type="RefSeq" id="WP_227323098.1">
    <property type="nucleotide sequence ID" value="NZ_JAESVB010000013.1"/>
</dbReference>
<keyword evidence="1" id="KW-1133">Transmembrane helix</keyword>
<evidence type="ECO:0000256" key="1">
    <source>
        <dbReference type="SAM" id="Phobius"/>
    </source>
</evidence>
<protein>
    <recommendedName>
        <fullName evidence="2">DotM C-terminal cytoplasmic domain-containing protein</fullName>
    </recommendedName>
</protein>
<evidence type="ECO:0000313" key="3">
    <source>
        <dbReference type="EMBL" id="MCB8877451.1"/>
    </source>
</evidence>
<comment type="caution">
    <text evidence="3">The sequence shown here is derived from an EMBL/GenBank/DDBJ whole genome shotgun (WGS) entry which is preliminary data.</text>
</comment>
<reference evidence="3" key="1">
    <citation type="journal article" date="2021" name="Microorganisms">
        <title>Acidisoma silvae sp. nov. and Acidisomacellulosilytica sp. nov., Two Acidophilic Bacteria Isolated from Decaying Wood, Hydrolyzing Cellulose and Producing Poly-3-hydroxybutyrate.</title>
        <authorList>
            <person name="Mieszkin S."/>
            <person name="Pouder E."/>
            <person name="Uroz S."/>
            <person name="Simon-Colin C."/>
            <person name="Alain K."/>
        </authorList>
    </citation>
    <scope>NUCLEOTIDE SEQUENCE</scope>
    <source>
        <strain evidence="3">HW T2.11</strain>
    </source>
</reference>
<feature type="domain" description="DotM C-terminal cytoplasmic" evidence="2">
    <location>
        <begin position="191"/>
        <end position="381"/>
    </location>
</feature>
<evidence type="ECO:0000259" key="2">
    <source>
        <dbReference type="Pfam" id="PF23127"/>
    </source>
</evidence>
<keyword evidence="1" id="KW-0472">Membrane</keyword>
<keyword evidence="4" id="KW-1185">Reference proteome</keyword>
<accession>A0A963YV66</accession>
<evidence type="ECO:0000313" key="4">
    <source>
        <dbReference type="Proteomes" id="UP000708298"/>
    </source>
</evidence>
<keyword evidence="1" id="KW-0812">Transmembrane</keyword>
<name>A0A963YV66_9PROT</name>
<feature type="transmembrane region" description="Helical" evidence="1">
    <location>
        <begin position="21"/>
        <end position="41"/>
    </location>
</feature>
<dbReference type="Pfam" id="PF23127">
    <property type="entry name" value="DotM_C"/>
    <property type="match status" value="1"/>
</dbReference>